<keyword evidence="7" id="KW-0547">Nucleotide-binding</keyword>
<accession>A0A2T3HJF4</accession>
<dbReference type="InterPro" id="IPR036890">
    <property type="entry name" value="HATPase_C_sf"/>
</dbReference>
<dbReference type="CDD" id="cd00130">
    <property type="entry name" value="PAS"/>
    <property type="match status" value="1"/>
</dbReference>
<dbReference type="SUPFAM" id="SSF55785">
    <property type="entry name" value="PYP-like sensor domain (PAS domain)"/>
    <property type="match status" value="2"/>
</dbReference>
<dbReference type="Proteomes" id="UP000240912">
    <property type="component" value="Unassembled WGS sequence"/>
</dbReference>
<dbReference type="InterPro" id="IPR000014">
    <property type="entry name" value="PAS"/>
</dbReference>
<dbReference type="OrthoDB" id="9813151at2"/>
<dbReference type="FunFam" id="1.10.287.130:FF:000001">
    <property type="entry name" value="Two-component sensor histidine kinase"/>
    <property type="match status" value="1"/>
</dbReference>
<dbReference type="PANTHER" id="PTHR42878:SF7">
    <property type="entry name" value="SENSOR HISTIDINE KINASE GLRK"/>
    <property type="match status" value="1"/>
</dbReference>
<dbReference type="InterPro" id="IPR001610">
    <property type="entry name" value="PAC"/>
</dbReference>
<dbReference type="Gene3D" id="3.30.565.10">
    <property type="entry name" value="Histidine kinase-like ATPase, C-terminal domain"/>
    <property type="match status" value="1"/>
</dbReference>
<dbReference type="InterPro" id="IPR035965">
    <property type="entry name" value="PAS-like_dom_sf"/>
</dbReference>
<evidence type="ECO:0000259" key="15">
    <source>
        <dbReference type="PROSITE" id="PS50113"/>
    </source>
</evidence>
<dbReference type="InterPro" id="IPR036097">
    <property type="entry name" value="HisK_dim/P_sf"/>
</dbReference>
<dbReference type="SUPFAM" id="SSF55874">
    <property type="entry name" value="ATPase domain of HSP90 chaperone/DNA topoisomerase II/histidine kinase"/>
    <property type="match status" value="1"/>
</dbReference>
<dbReference type="SMART" id="SM00388">
    <property type="entry name" value="HisKA"/>
    <property type="match status" value="1"/>
</dbReference>
<dbReference type="Pfam" id="PF00512">
    <property type="entry name" value="HisKA"/>
    <property type="match status" value="1"/>
</dbReference>
<keyword evidence="9" id="KW-0067">ATP-binding</keyword>
<dbReference type="GO" id="GO:0000156">
    <property type="term" value="F:phosphorelay response regulator activity"/>
    <property type="evidence" value="ECO:0007669"/>
    <property type="project" value="TreeGrafter"/>
</dbReference>
<comment type="catalytic activity">
    <reaction evidence="1">
        <text>ATP + protein L-histidine = ADP + protein N-phospho-L-histidine.</text>
        <dbReference type="EC" id="2.7.13.3"/>
    </reaction>
</comment>
<dbReference type="Pfam" id="PF08447">
    <property type="entry name" value="PAS_3"/>
    <property type="match status" value="1"/>
</dbReference>
<keyword evidence="11" id="KW-0902">Two-component regulatory system</keyword>
<dbReference type="InterPro" id="IPR000700">
    <property type="entry name" value="PAS-assoc_C"/>
</dbReference>
<dbReference type="PRINTS" id="PR00344">
    <property type="entry name" value="BCTRLSENSOR"/>
</dbReference>
<dbReference type="AlphaFoldDB" id="A0A2T3HJF4"/>
<protein>
    <recommendedName>
        <fullName evidence="3">histidine kinase</fullName>
        <ecNumber evidence="3">2.7.13.3</ecNumber>
    </recommendedName>
</protein>
<dbReference type="Pfam" id="PF08448">
    <property type="entry name" value="PAS_4"/>
    <property type="match status" value="1"/>
</dbReference>
<dbReference type="FunFam" id="3.30.565.10:FF:000006">
    <property type="entry name" value="Sensor histidine kinase WalK"/>
    <property type="match status" value="1"/>
</dbReference>
<evidence type="ECO:0000256" key="12">
    <source>
        <dbReference type="ARBA" id="ARBA00023136"/>
    </source>
</evidence>
<evidence type="ECO:0000256" key="8">
    <source>
        <dbReference type="ARBA" id="ARBA00022777"/>
    </source>
</evidence>
<keyword evidence="6" id="KW-0812">Transmembrane</keyword>
<keyword evidence="4" id="KW-0597">Phosphoprotein</keyword>
<dbReference type="Gene3D" id="3.30.450.20">
    <property type="entry name" value="PAS domain"/>
    <property type="match status" value="3"/>
</dbReference>
<dbReference type="GO" id="GO:0007234">
    <property type="term" value="P:osmosensory signaling via phosphorelay pathway"/>
    <property type="evidence" value="ECO:0007669"/>
    <property type="project" value="TreeGrafter"/>
</dbReference>
<evidence type="ECO:0000256" key="6">
    <source>
        <dbReference type="ARBA" id="ARBA00022692"/>
    </source>
</evidence>
<dbReference type="EC" id="2.7.13.3" evidence="3"/>
<dbReference type="InterPro" id="IPR013656">
    <property type="entry name" value="PAS_4"/>
</dbReference>
<keyword evidence="17" id="KW-1185">Reference proteome</keyword>
<organism evidence="16 17">
    <name type="scientific">Pedobacter yulinensis</name>
    <dbReference type="NCBI Taxonomy" id="2126353"/>
    <lineage>
        <taxon>Bacteria</taxon>
        <taxon>Pseudomonadati</taxon>
        <taxon>Bacteroidota</taxon>
        <taxon>Sphingobacteriia</taxon>
        <taxon>Sphingobacteriales</taxon>
        <taxon>Sphingobacteriaceae</taxon>
        <taxon>Pedobacter</taxon>
    </lineage>
</organism>
<comment type="subcellular location">
    <subcellularLocation>
        <location evidence="2">Membrane</location>
        <topology evidence="2">Multi-pass membrane protein</topology>
    </subcellularLocation>
</comment>
<name>A0A2T3HJF4_9SPHI</name>
<dbReference type="GO" id="GO:0000155">
    <property type="term" value="F:phosphorelay sensor kinase activity"/>
    <property type="evidence" value="ECO:0007669"/>
    <property type="project" value="InterPro"/>
</dbReference>
<evidence type="ECO:0000256" key="7">
    <source>
        <dbReference type="ARBA" id="ARBA00022741"/>
    </source>
</evidence>
<evidence type="ECO:0000256" key="4">
    <source>
        <dbReference type="ARBA" id="ARBA00022553"/>
    </source>
</evidence>
<dbReference type="InterPro" id="IPR005467">
    <property type="entry name" value="His_kinase_dom"/>
</dbReference>
<dbReference type="CDD" id="cd00082">
    <property type="entry name" value="HisKA"/>
    <property type="match status" value="1"/>
</dbReference>
<dbReference type="GO" id="GO:0005524">
    <property type="term" value="F:ATP binding"/>
    <property type="evidence" value="ECO:0007669"/>
    <property type="project" value="UniProtKB-KW"/>
</dbReference>
<feature type="region of interest" description="Disordered" evidence="13">
    <location>
        <begin position="669"/>
        <end position="688"/>
    </location>
</feature>
<keyword evidence="12" id="KW-0472">Membrane</keyword>
<keyword evidence="5" id="KW-0808">Transferase</keyword>
<dbReference type="Gene3D" id="2.10.70.100">
    <property type="match status" value="1"/>
</dbReference>
<keyword evidence="10" id="KW-1133">Transmembrane helix</keyword>
<feature type="domain" description="Histidine kinase" evidence="14">
    <location>
        <begin position="446"/>
        <end position="662"/>
    </location>
</feature>
<evidence type="ECO:0000259" key="14">
    <source>
        <dbReference type="PROSITE" id="PS50109"/>
    </source>
</evidence>
<evidence type="ECO:0000256" key="2">
    <source>
        <dbReference type="ARBA" id="ARBA00004141"/>
    </source>
</evidence>
<dbReference type="InterPro" id="IPR003661">
    <property type="entry name" value="HisK_dim/P_dom"/>
</dbReference>
<dbReference type="NCBIfam" id="TIGR00229">
    <property type="entry name" value="sensory_box"/>
    <property type="match status" value="1"/>
</dbReference>
<feature type="compositionally biased region" description="Polar residues" evidence="13">
    <location>
        <begin position="677"/>
        <end position="688"/>
    </location>
</feature>
<dbReference type="PANTHER" id="PTHR42878">
    <property type="entry name" value="TWO-COMPONENT HISTIDINE KINASE"/>
    <property type="match status" value="1"/>
</dbReference>
<evidence type="ECO:0000256" key="5">
    <source>
        <dbReference type="ARBA" id="ARBA00022679"/>
    </source>
</evidence>
<keyword evidence="8" id="KW-0418">Kinase</keyword>
<evidence type="ECO:0000256" key="13">
    <source>
        <dbReference type="SAM" id="MobiDB-lite"/>
    </source>
</evidence>
<dbReference type="PROSITE" id="PS50109">
    <property type="entry name" value="HIS_KIN"/>
    <property type="match status" value="1"/>
</dbReference>
<dbReference type="SUPFAM" id="SSF47384">
    <property type="entry name" value="Homodimeric domain of signal transducing histidine kinase"/>
    <property type="match status" value="1"/>
</dbReference>
<evidence type="ECO:0000256" key="9">
    <source>
        <dbReference type="ARBA" id="ARBA00022840"/>
    </source>
</evidence>
<evidence type="ECO:0000256" key="10">
    <source>
        <dbReference type="ARBA" id="ARBA00022989"/>
    </source>
</evidence>
<dbReference type="GO" id="GO:0030295">
    <property type="term" value="F:protein kinase activator activity"/>
    <property type="evidence" value="ECO:0007669"/>
    <property type="project" value="TreeGrafter"/>
</dbReference>
<evidence type="ECO:0000256" key="1">
    <source>
        <dbReference type="ARBA" id="ARBA00000085"/>
    </source>
</evidence>
<dbReference type="InterPro" id="IPR004358">
    <property type="entry name" value="Sig_transdc_His_kin-like_C"/>
</dbReference>
<comment type="caution">
    <text evidence="16">The sequence shown here is derived from an EMBL/GenBank/DDBJ whole genome shotgun (WGS) entry which is preliminary data.</text>
</comment>
<evidence type="ECO:0000313" key="17">
    <source>
        <dbReference type="Proteomes" id="UP000240912"/>
    </source>
</evidence>
<gene>
    <name evidence="16" type="ORF">C7T94_07920</name>
</gene>
<evidence type="ECO:0000313" key="16">
    <source>
        <dbReference type="EMBL" id="PST82585.1"/>
    </source>
</evidence>
<dbReference type="InterPro" id="IPR013655">
    <property type="entry name" value="PAS_fold_3"/>
</dbReference>
<dbReference type="SMART" id="SM00086">
    <property type="entry name" value="PAC"/>
    <property type="match status" value="1"/>
</dbReference>
<dbReference type="Gene3D" id="1.10.287.130">
    <property type="match status" value="1"/>
</dbReference>
<dbReference type="Pfam" id="PF02518">
    <property type="entry name" value="HATPase_c"/>
    <property type="match status" value="1"/>
</dbReference>
<feature type="domain" description="PAC" evidence="15">
    <location>
        <begin position="389"/>
        <end position="442"/>
    </location>
</feature>
<dbReference type="InterPro" id="IPR003594">
    <property type="entry name" value="HATPase_dom"/>
</dbReference>
<evidence type="ECO:0000256" key="11">
    <source>
        <dbReference type="ARBA" id="ARBA00023012"/>
    </source>
</evidence>
<evidence type="ECO:0000256" key="3">
    <source>
        <dbReference type="ARBA" id="ARBA00012438"/>
    </source>
</evidence>
<dbReference type="GO" id="GO:0016020">
    <property type="term" value="C:membrane"/>
    <property type="evidence" value="ECO:0007669"/>
    <property type="project" value="UniProtKB-SubCell"/>
</dbReference>
<proteinExistence type="predicted"/>
<reference evidence="16 17" key="1">
    <citation type="submission" date="2018-03" db="EMBL/GenBank/DDBJ databases">
        <authorList>
            <person name="Keele B.F."/>
        </authorList>
    </citation>
    <scope>NUCLEOTIDE SEQUENCE [LARGE SCALE GENOMIC DNA]</scope>
    <source>
        <strain evidence="16 17">YL28-9</strain>
    </source>
</reference>
<dbReference type="PROSITE" id="PS50113">
    <property type="entry name" value="PAC"/>
    <property type="match status" value="1"/>
</dbReference>
<dbReference type="SMART" id="SM00387">
    <property type="entry name" value="HATPase_c"/>
    <property type="match status" value="1"/>
</dbReference>
<sequence length="688" mass="76645">MLVFIFSSSMIDLLNNPLFQALFNSQVPRIIVVADAPVFTIVTSNDAHKHATNLVGREISGKSVWEVFDPEGAGGDGAVLLGEALTAAQMTNETVVMPPFRYDMGALDGPGMVERWWQLEIMPVGRNGNGPKFLLTTTNNITERIFKERETQIAQLDLARMVEERTARLAASELKFRNLIDQSPIAIALLTAPALTIDAANPQMLRLWASMENRAPESPDLRHFSDKRLADVLPAVAEQYANGIKAVLDTGESYHEQELSYRIGPAGQQREHFASVFFDPIFGQDQTVSGVIVSAIDTTGQVNARKELERAYEQVRLSKQAAQLGTFDMDLPAGTMEWDARCRELFGISHDVEVTYEKDFLTGLHPDDRERIETVISGLFDRSVSDGVYDVEYRTVGAEDGRIRWVRAKGKVLFDPNDRPLRFVGSVLDITDQKHEQRLRHDFIAMASHELKTPLTSLQAHVQLLHRHAVRDRYEVAFHALQQAEKQVIKMAKMINGFLDLSRLESGKLHLNLDRLPIATVIENVASEVRLIHPAASLEITTTEDVTVMVDKDKIEAVLMNLFTNAIKYSRKEKYIRVGCTTDGHTVTVSVTDQGIGIQPAHLDQIFDRFYRIEHPDSKYASGFGIGLYLSQEIILLHQGKIWVESCPGVGSTFYFSLPLAPSGAAEDLAAQPPAANTVQQPPVSTDF</sequence>
<dbReference type="InterPro" id="IPR050351">
    <property type="entry name" value="BphY/WalK/GraS-like"/>
</dbReference>
<dbReference type="EMBL" id="PYLS01000005">
    <property type="protein sequence ID" value="PST82585.1"/>
    <property type="molecule type" value="Genomic_DNA"/>
</dbReference>